<dbReference type="GO" id="GO:0051654">
    <property type="term" value="P:establishment of mitochondrion localization"/>
    <property type="evidence" value="ECO:0007669"/>
    <property type="project" value="TreeGrafter"/>
</dbReference>
<dbReference type="PANTHER" id="PTHR28035:SF1">
    <property type="entry name" value="MITOCHONDRIAL DISTRIBUTION AND MORPHOLOGY PROTEIN 10"/>
    <property type="match status" value="1"/>
</dbReference>
<keyword evidence="4" id="KW-0496">Mitochondrion</keyword>
<proteinExistence type="predicted"/>
<dbReference type="GO" id="GO:0032865">
    <property type="term" value="C:ERMES complex"/>
    <property type="evidence" value="ECO:0007669"/>
    <property type="project" value="InterPro"/>
</dbReference>
<dbReference type="GO" id="GO:1990456">
    <property type="term" value="P:mitochondrion-endoplasmic reticulum membrane tethering"/>
    <property type="evidence" value="ECO:0007669"/>
    <property type="project" value="TreeGrafter"/>
</dbReference>
<dbReference type="GO" id="GO:0001401">
    <property type="term" value="C:SAM complex"/>
    <property type="evidence" value="ECO:0007669"/>
    <property type="project" value="TreeGrafter"/>
</dbReference>
<comment type="caution">
    <text evidence="6">The sequence shown here is derived from an EMBL/GenBank/DDBJ whole genome shotgun (WGS) entry which is preliminary data.</text>
</comment>
<keyword evidence="5" id="KW-0472">Membrane</keyword>
<gene>
    <name evidence="6" type="primary">MDM10</name>
    <name evidence="6" type="ORF">H4R18_003517</name>
</gene>
<evidence type="ECO:0000256" key="3">
    <source>
        <dbReference type="ARBA" id="ARBA00022787"/>
    </source>
</evidence>
<accession>A0A9W8HBX3</accession>
<keyword evidence="1" id="KW-1134">Transmembrane beta strand</keyword>
<dbReference type="Gene3D" id="2.40.160.10">
    <property type="entry name" value="Porin"/>
    <property type="match status" value="1"/>
</dbReference>
<dbReference type="InterPro" id="IPR027539">
    <property type="entry name" value="Mdm10"/>
</dbReference>
<protein>
    <submittedName>
        <fullName evidence="6">Mitochondrial distribution and morphology protein 10</fullName>
    </submittedName>
</protein>
<dbReference type="GO" id="GO:0045040">
    <property type="term" value="P:protein insertion into mitochondrial outer membrane"/>
    <property type="evidence" value="ECO:0007669"/>
    <property type="project" value="TreeGrafter"/>
</dbReference>
<keyword evidence="7" id="KW-1185">Reference proteome</keyword>
<reference evidence="6" key="1">
    <citation type="submission" date="2022-07" db="EMBL/GenBank/DDBJ databases">
        <title>Phylogenomic reconstructions and comparative analyses of Kickxellomycotina fungi.</title>
        <authorList>
            <person name="Reynolds N.K."/>
            <person name="Stajich J.E."/>
            <person name="Barry K."/>
            <person name="Grigoriev I.V."/>
            <person name="Crous P."/>
            <person name="Smith M.E."/>
        </authorList>
    </citation>
    <scope>NUCLEOTIDE SEQUENCE</scope>
    <source>
        <strain evidence="6">NBRC 105414</strain>
    </source>
</reference>
<dbReference type="Proteomes" id="UP001140217">
    <property type="component" value="Unassembled WGS sequence"/>
</dbReference>
<name>A0A9W8HBX3_9FUNG</name>
<evidence type="ECO:0000256" key="4">
    <source>
        <dbReference type="ARBA" id="ARBA00023128"/>
    </source>
</evidence>
<sequence length="400" mass="42346">MVYTTSDYFPFLIRQFHRETGWDEANSYAAFCRAPRAVLDFAIPHGLSVSTGRSVGSHLNSQLVFSMVPSTASSIGYLTASRPLFALPPAASAAGAVDGTAAGADGAAAGAERALPQTQSDIVSNPAAEALGPAPDRQQQQDLLQSIRAGMWRCSWGPGGPPHTAEHVGQYLMVAQMYPSLASMTGSYTVRRSATSELSISGVSVAGAQPDLQFVVQHATNRPRWSGEATFGTSGQLFGLRGQYNLGDGDGGDRAQGRLSVGGEVYYGAQESSGGMSVGVRYRQDAPLVSELTCVANPLMGHVMLACTRQLRERLCAAAQYDFNAFSLCSELAVGAEWQLDASSLVRVRWSDARGLRCLVDARLRSMVLSAGLELRGGGGGGAAQPGLRRSFGLQLQWFL</sequence>
<dbReference type="AlphaFoldDB" id="A0A9W8HBX3"/>
<dbReference type="InterPro" id="IPR023614">
    <property type="entry name" value="Porin_dom_sf"/>
</dbReference>
<evidence type="ECO:0000256" key="1">
    <source>
        <dbReference type="ARBA" id="ARBA00022452"/>
    </source>
</evidence>
<dbReference type="Pfam" id="PF12519">
    <property type="entry name" value="MDM10"/>
    <property type="match status" value="2"/>
</dbReference>
<organism evidence="6 7">
    <name type="scientific">Coemansia javaensis</name>
    <dbReference type="NCBI Taxonomy" id="2761396"/>
    <lineage>
        <taxon>Eukaryota</taxon>
        <taxon>Fungi</taxon>
        <taxon>Fungi incertae sedis</taxon>
        <taxon>Zoopagomycota</taxon>
        <taxon>Kickxellomycotina</taxon>
        <taxon>Kickxellomycetes</taxon>
        <taxon>Kickxellales</taxon>
        <taxon>Kickxellaceae</taxon>
        <taxon>Coemansia</taxon>
    </lineage>
</organism>
<keyword evidence="3" id="KW-1000">Mitochondrion outer membrane</keyword>
<evidence type="ECO:0000256" key="2">
    <source>
        <dbReference type="ARBA" id="ARBA00022692"/>
    </source>
</evidence>
<evidence type="ECO:0000313" key="7">
    <source>
        <dbReference type="Proteomes" id="UP001140217"/>
    </source>
</evidence>
<dbReference type="EMBL" id="JANBUL010000142">
    <property type="protein sequence ID" value="KAJ2780339.1"/>
    <property type="molecule type" value="Genomic_DNA"/>
</dbReference>
<evidence type="ECO:0000313" key="6">
    <source>
        <dbReference type="EMBL" id="KAJ2780339.1"/>
    </source>
</evidence>
<evidence type="ECO:0000256" key="5">
    <source>
        <dbReference type="ARBA" id="ARBA00023136"/>
    </source>
</evidence>
<keyword evidence="2" id="KW-0812">Transmembrane</keyword>
<dbReference type="PANTHER" id="PTHR28035">
    <property type="entry name" value="MITOCHONDRIAL DISTRIBUTION AND MORPHOLOGY PROTEIN 10"/>
    <property type="match status" value="1"/>
</dbReference>
<dbReference type="GO" id="GO:0070096">
    <property type="term" value="P:mitochondrial outer membrane translocase complex assembly"/>
    <property type="evidence" value="ECO:0007669"/>
    <property type="project" value="TreeGrafter"/>
</dbReference>
<dbReference type="OrthoDB" id="2103793at2759"/>
<dbReference type="GO" id="GO:0015914">
    <property type="term" value="P:phospholipid transport"/>
    <property type="evidence" value="ECO:0007669"/>
    <property type="project" value="TreeGrafter"/>
</dbReference>